<feature type="domain" description="HTH lysR-type" evidence="5">
    <location>
        <begin position="4"/>
        <end position="61"/>
    </location>
</feature>
<dbReference type="Pfam" id="PF00126">
    <property type="entry name" value="HTH_1"/>
    <property type="match status" value="1"/>
</dbReference>
<keyword evidence="3" id="KW-0238">DNA-binding</keyword>
<evidence type="ECO:0000256" key="1">
    <source>
        <dbReference type="ARBA" id="ARBA00009437"/>
    </source>
</evidence>
<dbReference type="InterPro" id="IPR000847">
    <property type="entry name" value="LysR_HTH_N"/>
</dbReference>
<dbReference type="GO" id="GO:0003700">
    <property type="term" value="F:DNA-binding transcription factor activity"/>
    <property type="evidence" value="ECO:0007669"/>
    <property type="project" value="InterPro"/>
</dbReference>
<keyword evidence="7" id="KW-1185">Reference proteome</keyword>
<evidence type="ECO:0000313" key="6">
    <source>
        <dbReference type="EMBL" id="MBN7825596.1"/>
    </source>
</evidence>
<dbReference type="PANTHER" id="PTHR30579">
    <property type="entry name" value="TRANSCRIPTIONAL REGULATOR"/>
    <property type="match status" value="1"/>
</dbReference>
<dbReference type="PRINTS" id="PR00039">
    <property type="entry name" value="HTHLYSR"/>
</dbReference>
<proteinExistence type="inferred from homology"/>
<protein>
    <submittedName>
        <fullName evidence="6">LysR family transcriptional regulator</fullName>
    </submittedName>
</protein>
<dbReference type="EMBL" id="JAFKCV010000004">
    <property type="protein sequence ID" value="MBN7825596.1"/>
    <property type="molecule type" value="Genomic_DNA"/>
</dbReference>
<dbReference type="InterPro" id="IPR036388">
    <property type="entry name" value="WH-like_DNA-bd_sf"/>
</dbReference>
<dbReference type="SUPFAM" id="SSF46785">
    <property type="entry name" value="Winged helix' DNA-binding domain"/>
    <property type="match status" value="1"/>
</dbReference>
<comment type="similarity">
    <text evidence="1">Belongs to the LysR transcriptional regulatory family.</text>
</comment>
<organism evidence="6 7">
    <name type="scientific">Bowmanella dokdonensis</name>
    <dbReference type="NCBI Taxonomy" id="751969"/>
    <lineage>
        <taxon>Bacteria</taxon>
        <taxon>Pseudomonadati</taxon>
        <taxon>Pseudomonadota</taxon>
        <taxon>Gammaproteobacteria</taxon>
        <taxon>Alteromonadales</taxon>
        <taxon>Alteromonadaceae</taxon>
        <taxon>Bowmanella</taxon>
    </lineage>
</organism>
<name>A0A939DPK2_9ALTE</name>
<evidence type="ECO:0000256" key="4">
    <source>
        <dbReference type="ARBA" id="ARBA00023163"/>
    </source>
</evidence>
<dbReference type="RefSeq" id="WP_206573695.1">
    <property type="nucleotide sequence ID" value="NZ_JAFKCV010000004.1"/>
</dbReference>
<dbReference type="PROSITE" id="PS50931">
    <property type="entry name" value="HTH_LYSR"/>
    <property type="match status" value="1"/>
</dbReference>
<reference evidence="6" key="1">
    <citation type="submission" date="2021-03" db="EMBL/GenBank/DDBJ databases">
        <title>novel species isolated from a fishpond in China.</title>
        <authorList>
            <person name="Lu H."/>
            <person name="Cai Z."/>
        </authorList>
    </citation>
    <scope>NUCLEOTIDE SEQUENCE</scope>
    <source>
        <strain evidence="6">JCM 30855</strain>
    </source>
</reference>
<dbReference type="InterPro" id="IPR050176">
    <property type="entry name" value="LTTR"/>
</dbReference>
<dbReference type="SUPFAM" id="SSF53850">
    <property type="entry name" value="Periplasmic binding protein-like II"/>
    <property type="match status" value="1"/>
</dbReference>
<evidence type="ECO:0000313" key="7">
    <source>
        <dbReference type="Proteomes" id="UP000664654"/>
    </source>
</evidence>
<dbReference type="Pfam" id="PF03466">
    <property type="entry name" value="LysR_substrate"/>
    <property type="match status" value="1"/>
</dbReference>
<accession>A0A939DPK2</accession>
<keyword evidence="2" id="KW-0805">Transcription regulation</keyword>
<dbReference type="InterPro" id="IPR005119">
    <property type="entry name" value="LysR_subst-bd"/>
</dbReference>
<evidence type="ECO:0000256" key="3">
    <source>
        <dbReference type="ARBA" id="ARBA00023125"/>
    </source>
</evidence>
<dbReference type="GO" id="GO:0003677">
    <property type="term" value="F:DNA binding"/>
    <property type="evidence" value="ECO:0007669"/>
    <property type="project" value="UniProtKB-KW"/>
</dbReference>
<gene>
    <name evidence="6" type="ORF">J0A66_10215</name>
</gene>
<dbReference type="Proteomes" id="UP000664654">
    <property type="component" value="Unassembled WGS sequence"/>
</dbReference>
<dbReference type="Gene3D" id="1.10.10.10">
    <property type="entry name" value="Winged helix-like DNA-binding domain superfamily/Winged helix DNA-binding domain"/>
    <property type="match status" value="1"/>
</dbReference>
<dbReference type="AlphaFoldDB" id="A0A939DPK2"/>
<keyword evidence="4" id="KW-0804">Transcription</keyword>
<dbReference type="PANTHER" id="PTHR30579:SF7">
    <property type="entry name" value="HTH-TYPE TRANSCRIPTIONAL REGULATOR LRHA-RELATED"/>
    <property type="match status" value="1"/>
</dbReference>
<dbReference type="InterPro" id="IPR036390">
    <property type="entry name" value="WH_DNA-bd_sf"/>
</dbReference>
<comment type="caution">
    <text evidence="6">The sequence shown here is derived from an EMBL/GenBank/DDBJ whole genome shotgun (WGS) entry which is preliminary data.</text>
</comment>
<dbReference type="Gene3D" id="3.40.190.10">
    <property type="entry name" value="Periplasmic binding protein-like II"/>
    <property type="match status" value="2"/>
</dbReference>
<sequence length="285" mass="31764">MKQLSLDNLRAFVAVVDLGGYARAGDYLGRSQPAISLQIKRLEEQLGRKLFSRQGQRQQVNADGMQLYQHAVQMLGINDDIFRQFEQSQLSGQLRLGLPSEFATRLLPSIIGDFSKAYPDVTLEVTCDLSKSLLDKDKRKQFDLILALDDMATDNQPETLLQDELVWVASPSYRLVEEQIALVVAPKGCIYRQRALDRLQGAGQRWRISYTNADIGGITAALKEGLGVTVLARSTLPADLAPIRHKSLPTLGKVGINLFIQSNKHPQASRKLAEFIRSRLGYLSN</sequence>
<evidence type="ECO:0000256" key="2">
    <source>
        <dbReference type="ARBA" id="ARBA00023015"/>
    </source>
</evidence>
<evidence type="ECO:0000259" key="5">
    <source>
        <dbReference type="PROSITE" id="PS50931"/>
    </source>
</evidence>